<gene>
    <name evidence="2" type="ORF">TRIATDRAFT_258439</name>
</gene>
<dbReference type="Proteomes" id="UP000005426">
    <property type="component" value="Unassembled WGS sequence"/>
</dbReference>
<accession>G9P0Q2</accession>
<evidence type="ECO:0000256" key="1">
    <source>
        <dbReference type="SAM" id="MobiDB-lite"/>
    </source>
</evidence>
<proteinExistence type="predicted"/>
<evidence type="ECO:0000313" key="3">
    <source>
        <dbReference type="Proteomes" id="UP000005426"/>
    </source>
</evidence>
<keyword evidence="3" id="KW-1185">Reference proteome</keyword>
<sequence length="57" mass="6498">MYDKEPSSKCVRKTREWSMPPTGEGGRVIFPDKDGSRHQVTRGLDVFYPVSKCVHCV</sequence>
<dbReference type="AlphaFoldDB" id="G9P0Q2"/>
<dbReference type="HOGENOM" id="CLU_2996769_0_0_1"/>
<dbReference type="EMBL" id="ABDG02000026">
    <property type="protein sequence ID" value="EHK43203.1"/>
    <property type="molecule type" value="Genomic_DNA"/>
</dbReference>
<evidence type="ECO:0000313" key="2">
    <source>
        <dbReference type="EMBL" id="EHK43203.1"/>
    </source>
</evidence>
<protein>
    <submittedName>
        <fullName evidence="2">Uncharacterized protein</fullName>
    </submittedName>
</protein>
<reference evidence="2 3" key="1">
    <citation type="journal article" date="2011" name="Genome Biol.">
        <title>Comparative genome sequence analysis underscores mycoparasitism as the ancestral life style of Trichoderma.</title>
        <authorList>
            <person name="Kubicek C.P."/>
            <person name="Herrera-Estrella A."/>
            <person name="Seidl-Seiboth V."/>
            <person name="Martinez D.A."/>
            <person name="Druzhinina I.S."/>
            <person name="Thon M."/>
            <person name="Zeilinger S."/>
            <person name="Casas-Flores S."/>
            <person name="Horwitz B.A."/>
            <person name="Mukherjee P.K."/>
            <person name="Mukherjee M."/>
            <person name="Kredics L."/>
            <person name="Alcaraz L.D."/>
            <person name="Aerts A."/>
            <person name="Antal Z."/>
            <person name="Atanasova L."/>
            <person name="Cervantes-Badillo M.G."/>
            <person name="Challacombe J."/>
            <person name="Chertkov O."/>
            <person name="McCluskey K."/>
            <person name="Coulpier F."/>
            <person name="Deshpande N."/>
            <person name="von Doehren H."/>
            <person name="Ebbole D.J."/>
            <person name="Esquivel-Naranjo E.U."/>
            <person name="Fekete E."/>
            <person name="Flipphi M."/>
            <person name="Glaser F."/>
            <person name="Gomez-Rodriguez E.Y."/>
            <person name="Gruber S."/>
            <person name="Han C."/>
            <person name="Henrissat B."/>
            <person name="Hermosa R."/>
            <person name="Hernandez-Onate M."/>
            <person name="Karaffa L."/>
            <person name="Kosti I."/>
            <person name="Le Crom S."/>
            <person name="Lindquist E."/>
            <person name="Lucas S."/>
            <person name="Luebeck M."/>
            <person name="Luebeck P.S."/>
            <person name="Margeot A."/>
            <person name="Metz B."/>
            <person name="Misra M."/>
            <person name="Nevalainen H."/>
            <person name="Omann M."/>
            <person name="Packer N."/>
            <person name="Perrone G."/>
            <person name="Uresti-Rivera E.E."/>
            <person name="Salamov A."/>
            <person name="Schmoll M."/>
            <person name="Seiboth B."/>
            <person name="Shapiro H."/>
            <person name="Sukno S."/>
            <person name="Tamayo-Ramos J.A."/>
            <person name="Tisch D."/>
            <person name="Wiest A."/>
            <person name="Wilkinson H.H."/>
            <person name="Zhang M."/>
            <person name="Coutinho P.M."/>
            <person name="Kenerley C.M."/>
            <person name="Monte E."/>
            <person name="Baker S.E."/>
            <person name="Grigoriev I.V."/>
        </authorList>
    </citation>
    <scope>NUCLEOTIDE SEQUENCE [LARGE SCALE GENOMIC DNA]</scope>
    <source>
        <strain evidence="3">ATCC 20476 / IMI 206040</strain>
    </source>
</reference>
<name>G9P0Q2_HYPAI</name>
<feature type="region of interest" description="Disordered" evidence="1">
    <location>
        <begin position="1"/>
        <end position="34"/>
    </location>
</feature>
<comment type="caution">
    <text evidence="2">The sequence shown here is derived from an EMBL/GenBank/DDBJ whole genome shotgun (WGS) entry which is preliminary data.</text>
</comment>
<organism evidence="2 3">
    <name type="scientific">Hypocrea atroviridis (strain ATCC 20476 / IMI 206040)</name>
    <name type="common">Trichoderma atroviride</name>
    <dbReference type="NCBI Taxonomy" id="452589"/>
    <lineage>
        <taxon>Eukaryota</taxon>
        <taxon>Fungi</taxon>
        <taxon>Dikarya</taxon>
        <taxon>Ascomycota</taxon>
        <taxon>Pezizomycotina</taxon>
        <taxon>Sordariomycetes</taxon>
        <taxon>Hypocreomycetidae</taxon>
        <taxon>Hypocreales</taxon>
        <taxon>Hypocreaceae</taxon>
        <taxon>Trichoderma</taxon>
    </lineage>
</organism>